<dbReference type="PANTHER" id="PTHR22642:SF2">
    <property type="entry name" value="PROTEIN LONG AFTER FAR-RED 3"/>
    <property type="match status" value="1"/>
</dbReference>
<name>A0AAU7ZB73_9BACT</name>
<sequence>MKPFTLTATLLLTTLVQAQKTPPDTIYLHGNILTGTHLRPNDPSPTPAKVQALAIAKGKVLAAGTDAEILKLKAPKTRIIDLHNAFAMPGFNDAHTHMASAGRQQLSINLDGVRSLAEMQQRIRTYAAKAQPGSWLQGGGWDHTLWPGAKLPTREDIDPITQGHPCILERVDGHIALANSAALAAAGITDETPNPQGAKIDHDSSGNPTGILRESAATNLVFNKIPSPGPEERTKALNLAINDALAHGVTSVQDYSDWEDFLALEELEDANKLHLRFAEWLPFDKPLEVLKERRASHPTDDPLLHLTMLKAFMDGSLGSRTAALDEPYSDDPNNSGLPRYDQNKLTQLASERAAAGFQLGFHAIGDRANAMALNAFGAADQVATLAPPTPNPNTRGPDNSSPDNPDAHIVTTPAALRFRIEHAQVLMPEDFDRFASEGVIASMQPSHLLTDMKWATDRLGPDRAKYAYAWKSFLDHNVTLAFGTDYPVESINPFRGLYAAITRQNEAGTQTFQPQEKISLNEALYAYTQASAFAEFREHQKGRLEPGYLADLIVLDRDITTATPQQLLHTTILRTIVNGKTVYSSPKPNAGASN</sequence>
<dbReference type="Gene3D" id="3.20.20.140">
    <property type="entry name" value="Metal-dependent hydrolases"/>
    <property type="match status" value="1"/>
</dbReference>
<dbReference type="AlphaFoldDB" id="A0AAU7ZB73"/>
<dbReference type="InterPro" id="IPR013108">
    <property type="entry name" value="Amidohydro_3"/>
</dbReference>
<dbReference type="Gene3D" id="3.10.310.70">
    <property type="match status" value="1"/>
</dbReference>
<dbReference type="CDD" id="cd01300">
    <property type="entry name" value="YtcJ_like"/>
    <property type="match status" value="1"/>
</dbReference>
<dbReference type="InterPro" id="IPR011059">
    <property type="entry name" value="Metal-dep_hydrolase_composite"/>
</dbReference>
<feature type="domain" description="Amidohydrolase 3" evidence="2">
    <location>
        <begin position="78"/>
        <end position="583"/>
    </location>
</feature>
<protein>
    <submittedName>
        <fullName evidence="3">Amidohydrolase</fullName>
    </submittedName>
</protein>
<dbReference type="EMBL" id="CP132932">
    <property type="protein sequence ID" value="XCB26203.1"/>
    <property type="molecule type" value="Genomic_DNA"/>
</dbReference>
<dbReference type="SUPFAM" id="SSF51556">
    <property type="entry name" value="Metallo-dependent hydrolases"/>
    <property type="match status" value="1"/>
</dbReference>
<dbReference type="KEGG" id="temp:RBB75_17475"/>
<evidence type="ECO:0000256" key="1">
    <source>
        <dbReference type="SAM" id="MobiDB-lite"/>
    </source>
</evidence>
<dbReference type="RefSeq" id="WP_353068815.1">
    <property type="nucleotide sequence ID" value="NZ_CP132932.1"/>
</dbReference>
<dbReference type="GO" id="GO:0016810">
    <property type="term" value="F:hydrolase activity, acting on carbon-nitrogen (but not peptide) bonds"/>
    <property type="evidence" value="ECO:0007669"/>
    <property type="project" value="InterPro"/>
</dbReference>
<evidence type="ECO:0000313" key="3">
    <source>
        <dbReference type="EMBL" id="XCB26203.1"/>
    </source>
</evidence>
<dbReference type="Gene3D" id="2.30.40.10">
    <property type="entry name" value="Urease, subunit C, domain 1"/>
    <property type="match status" value="1"/>
</dbReference>
<accession>A0AAU7ZB73</accession>
<dbReference type="SUPFAM" id="SSF51338">
    <property type="entry name" value="Composite domain of metallo-dependent hydrolases"/>
    <property type="match status" value="1"/>
</dbReference>
<dbReference type="InterPro" id="IPR033932">
    <property type="entry name" value="YtcJ-like"/>
</dbReference>
<dbReference type="PANTHER" id="PTHR22642">
    <property type="entry name" value="IMIDAZOLONEPROPIONASE"/>
    <property type="match status" value="1"/>
</dbReference>
<reference evidence="3" key="1">
    <citation type="submission" date="2023-08" db="EMBL/GenBank/DDBJ databases">
        <authorList>
            <person name="Messyasz A."/>
            <person name="Mannisto M.K."/>
            <person name="Kerkhof L.J."/>
            <person name="Haggblom M."/>
        </authorList>
    </citation>
    <scope>NUCLEOTIDE SEQUENCE</scope>
    <source>
        <strain evidence="3">M8UP23</strain>
    </source>
</reference>
<proteinExistence type="predicted"/>
<feature type="region of interest" description="Disordered" evidence="1">
    <location>
        <begin position="383"/>
        <end position="406"/>
    </location>
</feature>
<reference evidence="3" key="2">
    <citation type="journal article" date="2024" name="Environ. Microbiol.">
        <title>Genome analysis and description of Tunturibacter gen. nov. expands the diversity of Terriglobia in tundra soils.</title>
        <authorList>
            <person name="Messyasz A."/>
            <person name="Mannisto M.K."/>
            <person name="Kerkhof L.J."/>
            <person name="Haggblom M.M."/>
        </authorList>
    </citation>
    <scope>NUCLEOTIDE SEQUENCE</scope>
    <source>
        <strain evidence="3">M8UP23</strain>
    </source>
</reference>
<dbReference type="InterPro" id="IPR032466">
    <property type="entry name" value="Metal_Hydrolase"/>
</dbReference>
<organism evidence="3">
    <name type="scientific">Tunturiibacter empetritectus</name>
    <dbReference type="NCBI Taxonomy" id="3069691"/>
    <lineage>
        <taxon>Bacteria</taxon>
        <taxon>Pseudomonadati</taxon>
        <taxon>Acidobacteriota</taxon>
        <taxon>Terriglobia</taxon>
        <taxon>Terriglobales</taxon>
        <taxon>Acidobacteriaceae</taxon>
        <taxon>Tunturiibacter</taxon>
    </lineage>
</organism>
<gene>
    <name evidence="3" type="ORF">RBB75_17475</name>
</gene>
<dbReference type="Pfam" id="PF07969">
    <property type="entry name" value="Amidohydro_3"/>
    <property type="match status" value="1"/>
</dbReference>
<evidence type="ECO:0000259" key="2">
    <source>
        <dbReference type="Pfam" id="PF07969"/>
    </source>
</evidence>